<protein>
    <submittedName>
        <fullName evidence="1">Glycosyltransferase family 4 protein</fullName>
    </submittedName>
</protein>
<evidence type="ECO:0000313" key="2">
    <source>
        <dbReference type="Proteomes" id="UP000317291"/>
    </source>
</evidence>
<keyword evidence="2" id="KW-1185">Reference proteome</keyword>
<dbReference type="Gene3D" id="3.40.50.2000">
    <property type="entry name" value="Glycogen Phosphorylase B"/>
    <property type="match status" value="2"/>
</dbReference>
<dbReference type="PANTHER" id="PTHR12526">
    <property type="entry name" value="GLYCOSYLTRANSFERASE"/>
    <property type="match status" value="1"/>
</dbReference>
<dbReference type="CDD" id="cd03801">
    <property type="entry name" value="GT4_PimA-like"/>
    <property type="match status" value="1"/>
</dbReference>
<dbReference type="RefSeq" id="WP_146559368.1">
    <property type="nucleotide sequence ID" value="NZ_VIGW01000001.1"/>
</dbReference>
<dbReference type="AlphaFoldDB" id="A0A5C5RF21"/>
<name>A0A5C5RF21_9ACTN</name>
<keyword evidence="1" id="KW-0808">Transferase</keyword>
<dbReference type="Pfam" id="PF13692">
    <property type="entry name" value="Glyco_trans_1_4"/>
    <property type="match status" value="1"/>
</dbReference>
<dbReference type="GO" id="GO:0016757">
    <property type="term" value="F:glycosyltransferase activity"/>
    <property type="evidence" value="ECO:0007669"/>
    <property type="project" value="TreeGrafter"/>
</dbReference>
<dbReference type="OrthoDB" id="5116476at2"/>
<dbReference type="SUPFAM" id="SSF53756">
    <property type="entry name" value="UDP-Glycosyltransferase/glycogen phosphorylase"/>
    <property type="match status" value="1"/>
</dbReference>
<gene>
    <name evidence="1" type="ORF">FK529_02870</name>
</gene>
<proteinExistence type="predicted"/>
<sequence length="352" mass="37508">MRVTVPLAGGLTAPAWARRYAAGEVPDRSPYGLHRLENHGVRVEFASAQPAGGVRGRIEQRVAQSVRHRTGGYEFIERALGAGARGGDAILSYDERTGVPALLTGRTPVAAGIGWLTTRAGSSRVHRELAARALPRAAAVWAQCSAVLPVLQREWGLAASRMHFIPLGIDTEFYVEQPVPETTGLVVSAGEDRFRDHATLIRAMQRVRATRPGAHLELASGLPFEAPEGLVTVHAERLDGRIRDLYARADLVAIALHRTVTGSGLTVVLEAMASGRPVVVTNNPGVDDYVEHGVTGLLVPPEDPDAMAAAISQLLVDDGARVAMGRAAASRARERFRSDAMAAHLAGMLTAM</sequence>
<evidence type="ECO:0000313" key="1">
    <source>
        <dbReference type="EMBL" id="TWS21546.1"/>
    </source>
</evidence>
<organism evidence="1 2">
    <name type="scientific">Tsukamurella asaccharolytica</name>
    <dbReference type="NCBI Taxonomy" id="2592067"/>
    <lineage>
        <taxon>Bacteria</taxon>
        <taxon>Bacillati</taxon>
        <taxon>Actinomycetota</taxon>
        <taxon>Actinomycetes</taxon>
        <taxon>Mycobacteriales</taxon>
        <taxon>Tsukamurellaceae</taxon>
        <taxon>Tsukamurella</taxon>
    </lineage>
</organism>
<reference evidence="1 2" key="1">
    <citation type="submission" date="2019-06" db="EMBL/GenBank/DDBJ databases">
        <title>Tsukamurella conjunctivitidis sp. nov., Tsukamurella assacharolytica sp. nov. and Tsukamurella sputae sp. nov. isolated from patients with conjunctivitis, bacteraemia (lymphoma) and respiratory infection (sputum) in Hong Kong.</title>
        <authorList>
            <person name="Teng J.L.L."/>
            <person name="Lee H.H."/>
            <person name="Fong J.Y.H."/>
            <person name="Fok K.M.N."/>
            <person name="Lau S.K.P."/>
            <person name="Woo P.C.Y."/>
        </authorList>
    </citation>
    <scope>NUCLEOTIDE SEQUENCE [LARGE SCALE GENOMIC DNA]</scope>
    <source>
        <strain evidence="1 2">HKU71</strain>
    </source>
</reference>
<dbReference type="EMBL" id="VIGW01000001">
    <property type="protein sequence ID" value="TWS21546.1"/>
    <property type="molecule type" value="Genomic_DNA"/>
</dbReference>
<dbReference type="Proteomes" id="UP000317291">
    <property type="component" value="Unassembled WGS sequence"/>
</dbReference>
<comment type="caution">
    <text evidence="1">The sequence shown here is derived from an EMBL/GenBank/DDBJ whole genome shotgun (WGS) entry which is preliminary data.</text>
</comment>
<dbReference type="PANTHER" id="PTHR12526:SF590">
    <property type="entry name" value="ALPHA-MALTOSE-1-PHOSPHATE SYNTHASE"/>
    <property type="match status" value="1"/>
</dbReference>
<accession>A0A5C5RF21</accession>